<sequence>MEEDWFQADLAARAGLKFSSVFLLAAEALRRAHLQVPGDDIQFSRAEVGQLVFLLGPLARLVYDQFARVALKAVKVRRANVLDTFQWPSVEARNRLEQLPVASPDLITGQFLEKFAQEGAMNAGKDLFDLDLELSSRIVDIAMSVNGGEVAREKKFYETFGKKEPEDKEDEDTKKNEEIRKDDNDYHRNDEQVKICLECCNSQLSQLRKKYIRISSQATVMHVKKFLAKKLRIELNKLDLLCNEEILEKDNTLKSVSLTNWRDRVRKMGWLAQGMSCPSFLLITFMWLSF</sequence>
<gene>
    <name evidence="5" type="ORF">HOLleu_33821</name>
</gene>
<evidence type="ECO:0000259" key="4">
    <source>
        <dbReference type="Pfam" id="PF16207"/>
    </source>
</evidence>
<evidence type="ECO:0000256" key="1">
    <source>
        <dbReference type="ARBA" id="ARBA00004123"/>
    </source>
</evidence>
<evidence type="ECO:0000256" key="2">
    <source>
        <dbReference type="ARBA" id="ARBA00023242"/>
    </source>
</evidence>
<dbReference type="GO" id="GO:0005634">
    <property type="term" value="C:nucleus"/>
    <property type="evidence" value="ECO:0007669"/>
    <property type="project" value="UniProtKB-SubCell"/>
</dbReference>
<dbReference type="Proteomes" id="UP001152320">
    <property type="component" value="Chromosome 17"/>
</dbReference>
<evidence type="ECO:0000256" key="3">
    <source>
        <dbReference type="SAM" id="MobiDB-lite"/>
    </source>
</evidence>
<proteinExistence type="predicted"/>
<dbReference type="Pfam" id="PF16207">
    <property type="entry name" value="RAWUL"/>
    <property type="match status" value="1"/>
</dbReference>
<protein>
    <submittedName>
        <fullName evidence="5">Polycomb group RING finger protein 3</fullName>
    </submittedName>
</protein>
<dbReference type="OrthoDB" id="1305878at2759"/>
<dbReference type="InterPro" id="IPR051507">
    <property type="entry name" value="PcG_RING_finger"/>
</dbReference>
<dbReference type="AlphaFoldDB" id="A0A9Q0YPC7"/>
<comment type="caution">
    <text evidence="5">The sequence shown here is derived from an EMBL/GenBank/DDBJ whole genome shotgun (WGS) entry which is preliminary data.</text>
</comment>
<feature type="domain" description="RAWUL" evidence="4">
    <location>
        <begin position="210"/>
        <end position="264"/>
    </location>
</feature>
<keyword evidence="2" id="KW-0539">Nucleus</keyword>
<dbReference type="InterPro" id="IPR032443">
    <property type="entry name" value="RAWUL"/>
</dbReference>
<dbReference type="PANTHER" id="PTHR45893">
    <property type="entry name" value="POLYCOMB GROUP RING FINGER PROTEIN"/>
    <property type="match status" value="1"/>
</dbReference>
<evidence type="ECO:0000313" key="6">
    <source>
        <dbReference type="Proteomes" id="UP001152320"/>
    </source>
</evidence>
<keyword evidence="6" id="KW-1185">Reference proteome</keyword>
<accession>A0A9Q0YPC7</accession>
<organism evidence="5 6">
    <name type="scientific">Holothuria leucospilota</name>
    <name type="common">Black long sea cucumber</name>
    <name type="synonym">Mertensiothuria leucospilota</name>
    <dbReference type="NCBI Taxonomy" id="206669"/>
    <lineage>
        <taxon>Eukaryota</taxon>
        <taxon>Metazoa</taxon>
        <taxon>Echinodermata</taxon>
        <taxon>Eleutherozoa</taxon>
        <taxon>Echinozoa</taxon>
        <taxon>Holothuroidea</taxon>
        <taxon>Aspidochirotacea</taxon>
        <taxon>Aspidochirotida</taxon>
        <taxon>Holothuriidae</taxon>
        <taxon>Holothuria</taxon>
    </lineage>
</organism>
<evidence type="ECO:0000313" key="5">
    <source>
        <dbReference type="EMBL" id="KAJ8026083.1"/>
    </source>
</evidence>
<dbReference type="InterPro" id="IPR029071">
    <property type="entry name" value="Ubiquitin-like_domsf"/>
</dbReference>
<dbReference type="Gene3D" id="3.10.20.90">
    <property type="entry name" value="Phosphatidylinositol 3-kinase Catalytic Subunit, Chain A, domain 1"/>
    <property type="match status" value="1"/>
</dbReference>
<comment type="subcellular location">
    <subcellularLocation>
        <location evidence="1">Nucleus</location>
    </subcellularLocation>
</comment>
<dbReference type="EMBL" id="JAIZAY010000017">
    <property type="protein sequence ID" value="KAJ8026083.1"/>
    <property type="molecule type" value="Genomic_DNA"/>
</dbReference>
<name>A0A9Q0YPC7_HOLLE</name>
<feature type="region of interest" description="Disordered" evidence="3">
    <location>
        <begin position="162"/>
        <end position="181"/>
    </location>
</feature>
<reference evidence="5" key="1">
    <citation type="submission" date="2021-10" db="EMBL/GenBank/DDBJ databases">
        <title>Tropical sea cucumber genome reveals ecological adaptation and Cuvierian tubules defense mechanism.</title>
        <authorList>
            <person name="Chen T."/>
        </authorList>
    </citation>
    <scope>NUCLEOTIDE SEQUENCE</scope>
    <source>
        <strain evidence="5">Nanhai2018</strain>
        <tissue evidence="5">Muscle</tissue>
    </source>
</reference>
<dbReference type="SUPFAM" id="SSF54236">
    <property type="entry name" value="Ubiquitin-like"/>
    <property type="match status" value="1"/>
</dbReference>